<comment type="caution">
    <text evidence="2">The sequence shown here is derived from an EMBL/GenBank/DDBJ whole genome shotgun (WGS) entry which is preliminary data.</text>
</comment>
<gene>
    <name evidence="2" type="ORF">XAT740_LOCUS26222</name>
</gene>
<dbReference type="EMBL" id="CAJNOR010002121">
    <property type="protein sequence ID" value="CAF1250378.1"/>
    <property type="molecule type" value="Genomic_DNA"/>
</dbReference>
<name>A0A814ZZ53_ADIRI</name>
<reference evidence="2" key="1">
    <citation type="submission" date="2021-02" db="EMBL/GenBank/DDBJ databases">
        <authorList>
            <person name="Nowell W R."/>
        </authorList>
    </citation>
    <scope>NUCLEOTIDE SEQUENCE</scope>
</reference>
<accession>A0A814ZZ53</accession>
<feature type="region of interest" description="Disordered" evidence="1">
    <location>
        <begin position="39"/>
        <end position="66"/>
    </location>
</feature>
<evidence type="ECO:0000313" key="3">
    <source>
        <dbReference type="Proteomes" id="UP000663828"/>
    </source>
</evidence>
<protein>
    <submittedName>
        <fullName evidence="2">Uncharacterized protein</fullName>
    </submittedName>
</protein>
<feature type="compositionally biased region" description="Basic and acidic residues" evidence="1">
    <location>
        <begin position="39"/>
        <end position="57"/>
    </location>
</feature>
<dbReference type="AlphaFoldDB" id="A0A814ZZ53"/>
<feature type="region of interest" description="Disordered" evidence="1">
    <location>
        <begin position="1"/>
        <end position="27"/>
    </location>
</feature>
<evidence type="ECO:0000256" key="1">
    <source>
        <dbReference type="SAM" id="MobiDB-lite"/>
    </source>
</evidence>
<sequence>MTNENSFTRRISLPLPHQRNDPPNAPMINRSQVRITLTEHQRQRDQETATAEEREKQLNQQRRSLMAATEEVEHLHRIDSSTGKHQFLCDVSSKKVFEPQKSIQK</sequence>
<keyword evidence="3" id="KW-1185">Reference proteome</keyword>
<evidence type="ECO:0000313" key="2">
    <source>
        <dbReference type="EMBL" id="CAF1250378.1"/>
    </source>
</evidence>
<organism evidence="2 3">
    <name type="scientific">Adineta ricciae</name>
    <name type="common">Rotifer</name>
    <dbReference type="NCBI Taxonomy" id="249248"/>
    <lineage>
        <taxon>Eukaryota</taxon>
        <taxon>Metazoa</taxon>
        <taxon>Spiralia</taxon>
        <taxon>Gnathifera</taxon>
        <taxon>Rotifera</taxon>
        <taxon>Eurotatoria</taxon>
        <taxon>Bdelloidea</taxon>
        <taxon>Adinetida</taxon>
        <taxon>Adinetidae</taxon>
        <taxon>Adineta</taxon>
    </lineage>
</organism>
<proteinExistence type="predicted"/>
<dbReference type="Proteomes" id="UP000663828">
    <property type="component" value="Unassembled WGS sequence"/>
</dbReference>